<name>A0ACD4DCJ4_9NOCA</name>
<reference evidence="1" key="1">
    <citation type="submission" date="2022-10" db="EMBL/GenBank/DDBJ databases">
        <title>Rhodococcus ferula Z13 complete genome.</title>
        <authorList>
            <person name="Long X."/>
            <person name="Zang M."/>
        </authorList>
    </citation>
    <scope>NUCLEOTIDE SEQUENCE</scope>
    <source>
        <strain evidence="1">Z13</strain>
    </source>
</reference>
<gene>
    <name evidence="1" type="ORF">OED52_13980</name>
</gene>
<sequence length="299" mass="31901">MTISPAASTRTALAGEPRLLLNPELAVLHRPDGTVQLGWGPQTATVVHPPEGTDAFDVGVLLRLLDGGRTRDEVLTAAVERGVGPGPASVLLDELTASGTVRPAPSPGSGPVRPHRVRVYGSGPLATAIVEHVSLWDVRWVRSPAGDEECRATVAADCVVLADMPIPDPRLVRSLMRAGTPHLAVRIRDGHGVVGPFVFPGRSSCLRCADLVRTDLDPSWPRLAAQLYGRPGRAGRAVAAATAAVAVGQLDAYFSTDPAVRPMVDRTVEIDLHAHRITTRRWFRHPECDCSPISPDRQA</sequence>
<proteinExistence type="predicted"/>
<protein>
    <submittedName>
        <fullName evidence="1">Uncharacterized protein</fullName>
    </submittedName>
</protein>
<accession>A0ACD4DCJ4</accession>
<dbReference type="Proteomes" id="UP001156484">
    <property type="component" value="Chromosome"/>
</dbReference>
<dbReference type="EMBL" id="CP107551">
    <property type="protein sequence ID" value="UYP17780.1"/>
    <property type="molecule type" value="Genomic_DNA"/>
</dbReference>
<organism evidence="1 2">
    <name type="scientific">Rhodococcus sacchari</name>
    <dbReference type="NCBI Taxonomy" id="2962047"/>
    <lineage>
        <taxon>Bacteria</taxon>
        <taxon>Bacillati</taxon>
        <taxon>Actinomycetota</taxon>
        <taxon>Actinomycetes</taxon>
        <taxon>Mycobacteriales</taxon>
        <taxon>Nocardiaceae</taxon>
        <taxon>Rhodococcus</taxon>
    </lineage>
</organism>
<evidence type="ECO:0000313" key="1">
    <source>
        <dbReference type="EMBL" id="UYP17780.1"/>
    </source>
</evidence>
<keyword evidence="2" id="KW-1185">Reference proteome</keyword>
<evidence type="ECO:0000313" key="2">
    <source>
        <dbReference type="Proteomes" id="UP001156484"/>
    </source>
</evidence>